<gene>
    <name evidence="1" type="ORF">Ataiwa_04110</name>
</gene>
<reference evidence="1 2" key="1">
    <citation type="submission" date="2023-08" db="EMBL/GenBank/DDBJ databases">
        <title>Draft genome sequence of Algoriphagus taiwanensis.</title>
        <authorList>
            <person name="Takatani N."/>
            <person name="Hosokawa M."/>
            <person name="Sawabe T."/>
        </authorList>
    </citation>
    <scope>NUCLEOTIDE SEQUENCE [LARGE SCALE GENOMIC DNA]</scope>
    <source>
        <strain evidence="1 2">JCM 19755</strain>
    </source>
</reference>
<organism evidence="1 2">
    <name type="scientific">Algoriphagus taiwanensis</name>
    <dbReference type="NCBI Taxonomy" id="1445656"/>
    <lineage>
        <taxon>Bacteria</taxon>
        <taxon>Pseudomonadati</taxon>
        <taxon>Bacteroidota</taxon>
        <taxon>Cytophagia</taxon>
        <taxon>Cytophagales</taxon>
        <taxon>Cyclobacteriaceae</taxon>
        <taxon>Algoriphagus</taxon>
    </lineage>
</organism>
<keyword evidence="2" id="KW-1185">Reference proteome</keyword>
<dbReference type="EMBL" id="BTPE01000001">
    <property type="protein sequence ID" value="GMQ32139.1"/>
    <property type="molecule type" value="Genomic_DNA"/>
</dbReference>
<protein>
    <recommendedName>
        <fullName evidence="3">DUF4221 domain-containing protein</fullName>
    </recommendedName>
</protein>
<comment type="caution">
    <text evidence="1">The sequence shown here is derived from an EMBL/GenBank/DDBJ whole genome shotgun (WGS) entry which is preliminary data.</text>
</comment>
<proteinExistence type="predicted"/>
<dbReference type="PROSITE" id="PS51257">
    <property type="entry name" value="PROKAR_LIPOPROTEIN"/>
    <property type="match status" value="1"/>
</dbReference>
<sequence>MRILIFFFALGIMISCDSKEEVSNPKDSLQVSSLSFPELAPFSIRISHVKGDTLYFVDEAGTRLSKFSLLDRQVSQVEIDLIGDFRPSKMHYISADSILFYDGARLLLYRAGGTDQQTFSLLEGLAQISGEVYAEFPYERIASSLVYLKELKSVLFYFAKAEKEKKRIFAAYSLESKSWTSFPIHHPSEFDGVELNYTTFPSVAVGQTGFAFIYSISPAVLTYNLDSGEQREVPISSFGGRQSAEPQTLRDTWDEAYFQNWVMTSPNYLKLLYDPYRKVYYRISQMALGKEAPVGEDNYTSLLRNRQLYLTVLNEKLEVLGNYPLEKGKYDPSRAFVFSKGLWIPYPAELMENEGLDGDLISLA</sequence>
<dbReference type="RefSeq" id="WP_338226950.1">
    <property type="nucleotide sequence ID" value="NZ_BTPE01000001.1"/>
</dbReference>
<name>A0ABQ6PW15_9BACT</name>
<dbReference type="Pfam" id="PF13970">
    <property type="entry name" value="DUF4221"/>
    <property type="match status" value="1"/>
</dbReference>
<accession>A0ABQ6PW15</accession>
<dbReference type="InterPro" id="IPR025316">
    <property type="entry name" value="DUF4221"/>
</dbReference>
<evidence type="ECO:0000313" key="1">
    <source>
        <dbReference type="EMBL" id="GMQ32139.1"/>
    </source>
</evidence>
<evidence type="ECO:0008006" key="3">
    <source>
        <dbReference type="Google" id="ProtNLM"/>
    </source>
</evidence>
<evidence type="ECO:0000313" key="2">
    <source>
        <dbReference type="Proteomes" id="UP001307705"/>
    </source>
</evidence>
<dbReference type="Proteomes" id="UP001307705">
    <property type="component" value="Unassembled WGS sequence"/>
</dbReference>